<gene>
    <name evidence="8" type="ORF">SAMN04487859_103244</name>
</gene>
<keyword evidence="4 6" id="KW-1133">Transmembrane helix</keyword>
<evidence type="ECO:0000256" key="6">
    <source>
        <dbReference type="SAM" id="Phobius"/>
    </source>
</evidence>
<proteinExistence type="predicted"/>
<dbReference type="RefSeq" id="WP_092835057.1">
    <property type="nucleotide sequence ID" value="NZ_FOVP01000003.1"/>
</dbReference>
<organism evidence="8 9">
    <name type="scientific">Roseovarius lutimaris</name>
    <dbReference type="NCBI Taxonomy" id="1005928"/>
    <lineage>
        <taxon>Bacteria</taxon>
        <taxon>Pseudomonadati</taxon>
        <taxon>Pseudomonadota</taxon>
        <taxon>Alphaproteobacteria</taxon>
        <taxon>Rhodobacterales</taxon>
        <taxon>Roseobacteraceae</taxon>
        <taxon>Roseovarius</taxon>
    </lineage>
</organism>
<dbReference type="InterPro" id="IPR000045">
    <property type="entry name" value="Prepilin_IV_endopep_pep"/>
</dbReference>
<sequence>MSALHTISINWLTVPLFMAVILYDMRFMRIPNWLVALFVIVAVVSLPFSTGWIDLLWRLVASATTFLVCLLLFAGRLMGGGDVKLLTVLALLIPVSALPLFGVILSLSIFVSVAAIYTARRLTQGKPTRWKAISDRKGFPLGLGIGSAGIVFVLIGPMLL</sequence>
<evidence type="ECO:0000259" key="7">
    <source>
        <dbReference type="Pfam" id="PF01478"/>
    </source>
</evidence>
<feature type="domain" description="Prepilin type IV endopeptidase peptidase" evidence="7">
    <location>
        <begin position="13"/>
        <end position="109"/>
    </location>
</feature>
<accession>A0A1I4ZIZ9</accession>
<dbReference type="Gene3D" id="1.20.120.1220">
    <property type="match status" value="1"/>
</dbReference>
<dbReference type="PANTHER" id="PTHR36506">
    <property type="entry name" value="PREFLAGELLIN PEPTIDASE"/>
    <property type="match status" value="1"/>
</dbReference>
<keyword evidence="3 6" id="KW-0812">Transmembrane</keyword>
<dbReference type="Proteomes" id="UP000198599">
    <property type="component" value="Unassembled WGS sequence"/>
</dbReference>
<evidence type="ECO:0000313" key="9">
    <source>
        <dbReference type="Proteomes" id="UP000198599"/>
    </source>
</evidence>
<dbReference type="AlphaFoldDB" id="A0A1I4ZIZ9"/>
<name>A0A1I4ZIZ9_9RHOB</name>
<feature type="transmembrane region" description="Helical" evidence="6">
    <location>
        <begin position="30"/>
        <end position="49"/>
    </location>
</feature>
<keyword evidence="2" id="KW-1003">Cell membrane</keyword>
<evidence type="ECO:0000256" key="2">
    <source>
        <dbReference type="ARBA" id="ARBA00022475"/>
    </source>
</evidence>
<feature type="transmembrane region" description="Helical" evidence="6">
    <location>
        <begin position="6"/>
        <end position="23"/>
    </location>
</feature>
<keyword evidence="5 6" id="KW-0472">Membrane</keyword>
<evidence type="ECO:0000256" key="1">
    <source>
        <dbReference type="ARBA" id="ARBA00004651"/>
    </source>
</evidence>
<comment type="subcellular location">
    <subcellularLocation>
        <location evidence="1">Cell membrane</location>
        <topology evidence="1">Multi-pass membrane protein</topology>
    </subcellularLocation>
</comment>
<reference evidence="9" key="1">
    <citation type="submission" date="2016-10" db="EMBL/GenBank/DDBJ databases">
        <authorList>
            <person name="Varghese N."/>
            <person name="Submissions S."/>
        </authorList>
    </citation>
    <scope>NUCLEOTIDE SEQUENCE [LARGE SCALE GENOMIC DNA]</scope>
    <source>
        <strain evidence="9">DSM 28463</strain>
    </source>
</reference>
<dbReference type="GO" id="GO:0005886">
    <property type="term" value="C:plasma membrane"/>
    <property type="evidence" value="ECO:0007669"/>
    <property type="project" value="UniProtKB-SubCell"/>
</dbReference>
<dbReference type="InterPro" id="IPR052218">
    <property type="entry name" value="Preflagellin_Peptidase"/>
</dbReference>
<evidence type="ECO:0000313" key="8">
    <source>
        <dbReference type="EMBL" id="SFN49959.1"/>
    </source>
</evidence>
<dbReference type="STRING" id="1005928.SAMN04487859_103244"/>
<evidence type="ECO:0000256" key="3">
    <source>
        <dbReference type="ARBA" id="ARBA00022692"/>
    </source>
</evidence>
<feature type="transmembrane region" description="Helical" evidence="6">
    <location>
        <begin position="86"/>
        <end position="119"/>
    </location>
</feature>
<keyword evidence="9" id="KW-1185">Reference proteome</keyword>
<dbReference type="EMBL" id="FOVP01000003">
    <property type="protein sequence ID" value="SFN49959.1"/>
    <property type="molecule type" value="Genomic_DNA"/>
</dbReference>
<dbReference type="Pfam" id="PF01478">
    <property type="entry name" value="Peptidase_A24"/>
    <property type="match status" value="1"/>
</dbReference>
<protein>
    <submittedName>
        <fullName evidence="8">Prepilin peptidase CpaA</fullName>
    </submittedName>
</protein>
<feature type="transmembrane region" description="Helical" evidence="6">
    <location>
        <begin position="55"/>
        <end position="74"/>
    </location>
</feature>
<dbReference type="OrthoDB" id="7866360at2"/>
<evidence type="ECO:0000256" key="5">
    <source>
        <dbReference type="ARBA" id="ARBA00023136"/>
    </source>
</evidence>
<evidence type="ECO:0000256" key="4">
    <source>
        <dbReference type="ARBA" id="ARBA00022989"/>
    </source>
</evidence>
<dbReference type="PANTHER" id="PTHR36506:SF1">
    <property type="entry name" value="PREFLAGELLIN PEPTIDASE"/>
    <property type="match status" value="1"/>
</dbReference>
<feature type="transmembrane region" description="Helical" evidence="6">
    <location>
        <begin position="139"/>
        <end position="159"/>
    </location>
</feature>
<dbReference type="GO" id="GO:0004190">
    <property type="term" value="F:aspartic-type endopeptidase activity"/>
    <property type="evidence" value="ECO:0007669"/>
    <property type="project" value="InterPro"/>
</dbReference>